<reference evidence="2 3" key="1">
    <citation type="submission" date="2017-05" db="EMBL/GenBank/DDBJ databases">
        <title>Genome of assembly of the Bengalese finch, Lonchura striata domestica.</title>
        <authorList>
            <person name="Colquitt B.M."/>
            <person name="Brainard M.S."/>
        </authorList>
    </citation>
    <scope>NUCLEOTIDE SEQUENCE [LARGE SCALE GENOMIC DNA]</scope>
    <source>
        <strain evidence="2">White83orange57</strain>
    </source>
</reference>
<keyword evidence="2" id="KW-0946">Virion</keyword>
<dbReference type="Gene3D" id="1.10.287.210">
    <property type="match status" value="1"/>
</dbReference>
<dbReference type="InterPro" id="IPR018154">
    <property type="entry name" value="TLV/ENV_coat_polyprotein"/>
</dbReference>
<keyword evidence="3" id="KW-1185">Reference proteome</keyword>
<keyword evidence="1" id="KW-0472">Membrane</keyword>
<proteinExistence type="predicted"/>
<gene>
    <name evidence="2" type="primary">ENV_4</name>
    <name evidence="2" type="ORF">RLOC_00001946</name>
</gene>
<evidence type="ECO:0000256" key="1">
    <source>
        <dbReference type="SAM" id="Phobius"/>
    </source>
</evidence>
<sequence length="377" mass="42320">MKASYGVLNRTNPKLTEDCWLCYNLRPPFYEAIGVTAKPRRVNGTNPNQCLWKKGKETTPGLTLAQVTGKGRCIGKIPTQREYLCGVIETGGKKPADWLLPAANTKWVCNTLGVTPCISLKLFNPSQDYCIQVTIMPRITYHTSDYIYEQQTVPEHHLMKREPLTALTIATLLTIGGIGAGTEVASLVNQQKEFKALRISVDEDLSKIEQAIDGLVKSLRSLSEVVLQNRRGLDLLLLQQGGLCVALKEECCAYADHTGVVTDTMAELRRRLEQRKKEREAQQSWYESWFNQSPWLTTLLSTLAGPLILIILGLTFGPCIFNKAIKIVKGRLEAAHLMLIRAKYEPIHNVDETLILSHQELQRFSEQNKDEQEKGGN</sequence>
<dbReference type="AlphaFoldDB" id="A0A218V3D7"/>
<evidence type="ECO:0000313" key="3">
    <source>
        <dbReference type="Proteomes" id="UP000197619"/>
    </source>
</evidence>
<dbReference type="SUPFAM" id="SSF58069">
    <property type="entry name" value="Virus ectodomain"/>
    <property type="match status" value="1"/>
</dbReference>
<keyword evidence="2" id="KW-0261">Viral envelope protein</keyword>
<dbReference type="PANTHER" id="PTHR10424:SF82">
    <property type="entry name" value="ENVELOPE GLYCOPROTEIN-RELATED"/>
    <property type="match status" value="1"/>
</dbReference>
<protein>
    <submittedName>
        <fullName evidence="2">Envelope glycoprotein</fullName>
    </submittedName>
</protein>
<keyword evidence="1" id="KW-0812">Transmembrane</keyword>
<dbReference type="Pfam" id="PF00429">
    <property type="entry name" value="TLV_coat"/>
    <property type="match status" value="1"/>
</dbReference>
<comment type="caution">
    <text evidence="2">The sequence shown here is derived from an EMBL/GenBank/DDBJ whole genome shotgun (WGS) entry which is preliminary data.</text>
</comment>
<name>A0A218V3D7_9PASE</name>
<dbReference type="PANTHER" id="PTHR10424">
    <property type="entry name" value="VIRAL ENVELOPE PROTEIN"/>
    <property type="match status" value="1"/>
</dbReference>
<feature type="transmembrane region" description="Helical" evidence="1">
    <location>
        <begin position="295"/>
        <end position="321"/>
    </location>
</feature>
<evidence type="ECO:0000313" key="2">
    <source>
        <dbReference type="EMBL" id="OWK60398.1"/>
    </source>
</evidence>
<organism evidence="2 3">
    <name type="scientific">Lonchura striata</name>
    <name type="common">white-rumped munia</name>
    <dbReference type="NCBI Taxonomy" id="40157"/>
    <lineage>
        <taxon>Eukaryota</taxon>
        <taxon>Metazoa</taxon>
        <taxon>Chordata</taxon>
        <taxon>Craniata</taxon>
        <taxon>Vertebrata</taxon>
        <taxon>Euteleostomi</taxon>
        <taxon>Archelosauria</taxon>
        <taxon>Archosauria</taxon>
        <taxon>Dinosauria</taxon>
        <taxon>Saurischia</taxon>
        <taxon>Theropoda</taxon>
        <taxon>Coelurosauria</taxon>
        <taxon>Aves</taxon>
        <taxon>Neognathae</taxon>
        <taxon>Neoaves</taxon>
        <taxon>Telluraves</taxon>
        <taxon>Australaves</taxon>
        <taxon>Passeriformes</taxon>
        <taxon>Passeroidea</taxon>
        <taxon>Estrildidae</taxon>
        <taxon>Estrildinae</taxon>
        <taxon>Lonchura</taxon>
    </lineage>
</organism>
<keyword evidence="1" id="KW-1133">Transmembrane helix</keyword>
<dbReference type="Proteomes" id="UP000197619">
    <property type="component" value="Unassembled WGS sequence"/>
</dbReference>
<accession>A0A218V3D7</accession>
<dbReference type="EMBL" id="MUZQ01000061">
    <property type="protein sequence ID" value="OWK60398.1"/>
    <property type="molecule type" value="Genomic_DNA"/>
</dbReference>